<dbReference type="GO" id="GO:0005886">
    <property type="term" value="C:plasma membrane"/>
    <property type="evidence" value="ECO:0007669"/>
    <property type="project" value="UniProtKB-SubCell"/>
</dbReference>
<reference evidence="11" key="1">
    <citation type="submission" date="2016-10" db="EMBL/GenBank/DDBJ databases">
        <authorList>
            <person name="Varghese N."/>
            <person name="Submissions S."/>
        </authorList>
    </citation>
    <scope>NUCLEOTIDE SEQUENCE [LARGE SCALE GENOMIC DNA]</scope>
    <source>
        <strain evidence="11">DSM 22965</strain>
    </source>
</reference>
<comment type="function">
    <text evidence="9">Essential subunit of the Sec protein translocation channel SecYEG. Clamps together the 2 halves of SecY. May contact the channel plug during translocation.</text>
</comment>
<keyword evidence="3 9" id="KW-1003">Cell membrane</keyword>
<keyword evidence="8 9" id="KW-0472">Membrane</keyword>
<dbReference type="GO" id="GO:0065002">
    <property type="term" value="P:intracellular protein transmembrane transport"/>
    <property type="evidence" value="ECO:0007669"/>
    <property type="project" value="UniProtKB-UniRule"/>
</dbReference>
<evidence type="ECO:0000256" key="6">
    <source>
        <dbReference type="ARBA" id="ARBA00022989"/>
    </source>
</evidence>
<dbReference type="AlphaFoldDB" id="A0A1H1MLQ7"/>
<dbReference type="GO" id="GO:0006605">
    <property type="term" value="P:protein targeting"/>
    <property type="evidence" value="ECO:0007669"/>
    <property type="project" value="UniProtKB-UniRule"/>
</dbReference>
<keyword evidence="11" id="KW-1185">Reference proteome</keyword>
<comment type="similarity">
    <text evidence="9">Belongs to the SecE/SEC61-gamma family.</text>
</comment>
<dbReference type="GO" id="GO:0008320">
    <property type="term" value="F:protein transmembrane transporter activity"/>
    <property type="evidence" value="ECO:0007669"/>
    <property type="project" value="UniProtKB-UniRule"/>
</dbReference>
<dbReference type="Gene3D" id="1.20.5.1030">
    <property type="entry name" value="Preprotein translocase secy subunit"/>
    <property type="match status" value="1"/>
</dbReference>
<organism evidence="10 11">
    <name type="scientific">Agrococcus carbonis</name>
    <dbReference type="NCBI Taxonomy" id="684552"/>
    <lineage>
        <taxon>Bacteria</taxon>
        <taxon>Bacillati</taxon>
        <taxon>Actinomycetota</taxon>
        <taxon>Actinomycetes</taxon>
        <taxon>Micrococcales</taxon>
        <taxon>Microbacteriaceae</taxon>
        <taxon>Agrococcus</taxon>
    </lineage>
</organism>
<dbReference type="InterPro" id="IPR005807">
    <property type="entry name" value="SecE_bac"/>
</dbReference>
<dbReference type="EMBL" id="LT629734">
    <property type="protein sequence ID" value="SDR87646.1"/>
    <property type="molecule type" value="Genomic_DNA"/>
</dbReference>
<evidence type="ECO:0000256" key="2">
    <source>
        <dbReference type="ARBA" id="ARBA00022448"/>
    </source>
</evidence>
<dbReference type="HAMAP" id="MF_00422">
    <property type="entry name" value="SecE"/>
    <property type="match status" value="1"/>
</dbReference>
<evidence type="ECO:0000313" key="10">
    <source>
        <dbReference type="EMBL" id="SDR87646.1"/>
    </source>
</evidence>
<feature type="transmembrane region" description="Helical" evidence="9">
    <location>
        <begin position="46"/>
        <end position="67"/>
    </location>
</feature>
<evidence type="ECO:0000256" key="9">
    <source>
        <dbReference type="HAMAP-Rule" id="MF_00422"/>
    </source>
</evidence>
<keyword evidence="4 9" id="KW-0812">Transmembrane</keyword>
<evidence type="ECO:0000256" key="5">
    <source>
        <dbReference type="ARBA" id="ARBA00022927"/>
    </source>
</evidence>
<dbReference type="NCBIfam" id="TIGR00964">
    <property type="entry name" value="secE_bact"/>
    <property type="match status" value="1"/>
</dbReference>
<proteinExistence type="inferred from homology"/>
<evidence type="ECO:0000256" key="7">
    <source>
        <dbReference type="ARBA" id="ARBA00023010"/>
    </source>
</evidence>
<dbReference type="STRING" id="684552.SAMN04489719_1019"/>
<evidence type="ECO:0000256" key="1">
    <source>
        <dbReference type="ARBA" id="ARBA00004370"/>
    </source>
</evidence>
<name>A0A1H1MLQ7_9MICO</name>
<dbReference type="RefSeq" id="WP_231945592.1">
    <property type="nucleotide sequence ID" value="NZ_LT629734.1"/>
</dbReference>
<evidence type="ECO:0000256" key="3">
    <source>
        <dbReference type="ARBA" id="ARBA00022475"/>
    </source>
</evidence>
<protein>
    <recommendedName>
        <fullName evidence="9">Protein translocase subunit SecE</fullName>
    </recommendedName>
</protein>
<keyword evidence="5 9" id="KW-0653">Protein transport</keyword>
<dbReference type="GO" id="GO:0009306">
    <property type="term" value="P:protein secretion"/>
    <property type="evidence" value="ECO:0007669"/>
    <property type="project" value="UniProtKB-UniRule"/>
</dbReference>
<dbReference type="GO" id="GO:0043952">
    <property type="term" value="P:protein transport by the Sec complex"/>
    <property type="evidence" value="ECO:0007669"/>
    <property type="project" value="UniProtKB-UniRule"/>
</dbReference>
<evidence type="ECO:0000256" key="8">
    <source>
        <dbReference type="ARBA" id="ARBA00023136"/>
    </source>
</evidence>
<dbReference type="Pfam" id="PF00584">
    <property type="entry name" value="SecE"/>
    <property type="match status" value="1"/>
</dbReference>
<dbReference type="InterPro" id="IPR038379">
    <property type="entry name" value="SecE_sf"/>
</dbReference>
<dbReference type="PANTHER" id="PTHR33910">
    <property type="entry name" value="PROTEIN TRANSLOCASE SUBUNIT SECE"/>
    <property type="match status" value="1"/>
</dbReference>
<evidence type="ECO:0000256" key="4">
    <source>
        <dbReference type="ARBA" id="ARBA00022692"/>
    </source>
</evidence>
<gene>
    <name evidence="9" type="primary">secE</name>
    <name evidence="10" type="ORF">SAMN04489719_1019</name>
</gene>
<dbReference type="Proteomes" id="UP000199649">
    <property type="component" value="Chromosome I"/>
</dbReference>
<dbReference type="InterPro" id="IPR001901">
    <property type="entry name" value="Translocase_SecE/Sec61-g"/>
</dbReference>
<accession>A0A1H1MLQ7</accession>
<dbReference type="PANTHER" id="PTHR33910:SF1">
    <property type="entry name" value="PROTEIN TRANSLOCASE SUBUNIT SECE"/>
    <property type="match status" value="1"/>
</dbReference>
<keyword evidence="2 9" id="KW-0813">Transport</keyword>
<keyword evidence="6 9" id="KW-1133">Transmembrane helix</keyword>
<comment type="subcellular location">
    <subcellularLocation>
        <location evidence="9">Cell membrane</location>
        <topology evidence="9">Single-pass membrane protein</topology>
    </subcellularLocation>
    <subcellularLocation>
        <location evidence="1">Membrane</location>
    </subcellularLocation>
</comment>
<comment type="subunit">
    <text evidence="9">Component of the Sec protein translocase complex. Heterotrimer consisting of SecY, SecE and SecG subunits. The heterotrimers can form oligomers, although 1 heterotrimer is thought to be able to translocate proteins. Interacts with the ribosome. Interacts with SecDF, and other proteins may be involved. Interacts with SecA.</text>
</comment>
<evidence type="ECO:0000313" key="11">
    <source>
        <dbReference type="Proteomes" id="UP000199649"/>
    </source>
</evidence>
<keyword evidence="7 9" id="KW-0811">Translocation</keyword>
<sequence length="89" mass="9960">MAENAIEEAPRSREGASRNPFVRLVAFLKEVLVELRKVVTPTRKELIRYTLVVLVFVVFMMALVFVLDTAFYGLAGWLFGDIPPFGLGG</sequence>